<protein>
    <submittedName>
        <fullName evidence="2">Uncharacterized protein</fullName>
    </submittedName>
</protein>
<accession>A0A494Y704</accession>
<dbReference type="AlphaFoldDB" id="A0A494Y704"/>
<gene>
    <name evidence="2" type="ORF">D7S86_00635</name>
</gene>
<dbReference type="RefSeq" id="WP_121082125.1">
    <property type="nucleotide sequence ID" value="NZ_RBZU01000001.1"/>
</dbReference>
<dbReference type="Proteomes" id="UP000270342">
    <property type="component" value="Unassembled WGS sequence"/>
</dbReference>
<organism evidence="2 3">
    <name type="scientific">Pararobbsia silviterrae</name>
    <dbReference type="NCBI Taxonomy" id="1792498"/>
    <lineage>
        <taxon>Bacteria</taxon>
        <taxon>Pseudomonadati</taxon>
        <taxon>Pseudomonadota</taxon>
        <taxon>Betaproteobacteria</taxon>
        <taxon>Burkholderiales</taxon>
        <taxon>Burkholderiaceae</taxon>
        <taxon>Pararobbsia</taxon>
    </lineage>
</organism>
<feature type="region of interest" description="Disordered" evidence="1">
    <location>
        <begin position="1"/>
        <end position="27"/>
    </location>
</feature>
<comment type="caution">
    <text evidence="2">The sequence shown here is derived from an EMBL/GenBank/DDBJ whole genome shotgun (WGS) entry which is preliminary data.</text>
</comment>
<sequence>MPGPSSVSKAAASSPRSPGAHVPRRSARGADTVLRVSVAVTPSIVSLPERDTAVSRPRCVSMPRRALSVLPQPSLITALDFWGDVFADPLSNRWLVGDSLVPNVAACIAACMTILRPPSDLRATATLERLLRSPYLMQAVMLVMRCARACDRVFALNLNTAYLHVLRAACLVRCVEPGSVLNLLFGRNGFALENVYTVYEVPSFARHLETMAECPRHLAFEFASAADAALREGRWRVSEVEERARRRGELLVEKGYGSRATQNFYSAIALGRVQNTALLRALDFHGLLPTSAECMSKGSYWRGRALDRALLPWRGTSLHVFFNAARTDACAVPWTAHDRGRWVDSMLRGPFACASLVTLRERYRERESVSADTRIAHGFG</sequence>
<evidence type="ECO:0000313" key="3">
    <source>
        <dbReference type="Proteomes" id="UP000270342"/>
    </source>
</evidence>
<reference evidence="2 3" key="1">
    <citation type="submission" date="2018-10" db="EMBL/GenBank/DDBJ databases">
        <title>Robbsia sp. DHC34, isolated from soil.</title>
        <authorList>
            <person name="Gao Z.-H."/>
            <person name="Qiu L.-H."/>
        </authorList>
    </citation>
    <scope>NUCLEOTIDE SEQUENCE [LARGE SCALE GENOMIC DNA]</scope>
    <source>
        <strain evidence="2 3">DHC34</strain>
    </source>
</reference>
<evidence type="ECO:0000313" key="2">
    <source>
        <dbReference type="EMBL" id="RKP58501.1"/>
    </source>
</evidence>
<keyword evidence="3" id="KW-1185">Reference proteome</keyword>
<feature type="compositionally biased region" description="Low complexity" evidence="1">
    <location>
        <begin position="1"/>
        <end position="20"/>
    </location>
</feature>
<name>A0A494Y704_9BURK</name>
<proteinExistence type="predicted"/>
<dbReference type="EMBL" id="RBZU01000001">
    <property type="protein sequence ID" value="RKP58501.1"/>
    <property type="molecule type" value="Genomic_DNA"/>
</dbReference>
<evidence type="ECO:0000256" key="1">
    <source>
        <dbReference type="SAM" id="MobiDB-lite"/>
    </source>
</evidence>